<evidence type="ECO:0000313" key="3">
    <source>
        <dbReference type="EMBL" id="SDK32446.1"/>
    </source>
</evidence>
<organism evidence="2 4">
    <name type="scientific">Aneurinibacillus migulanus</name>
    <name type="common">Bacillus migulanus</name>
    <dbReference type="NCBI Taxonomy" id="47500"/>
    <lineage>
        <taxon>Bacteria</taxon>
        <taxon>Bacillati</taxon>
        <taxon>Bacillota</taxon>
        <taxon>Bacilli</taxon>
        <taxon>Bacillales</taxon>
        <taxon>Paenibacillaceae</taxon>
        <taxon>Aneurinibacillus group</taxon>
        <taxon>Aneurinibacillus</taxon>
    </lineage>
</organism>
<gene>
    <name evidence="2" type="ORF">AF333_06730</name>
    <name evidence="3" type="ORF">SAMN04487909_1495</name>
</gene>
<evidence type="ECO:0000313" key="4">
    <source>
        <dbReference type="Proteomes" id="UP000037269"/>
    </source>
</evidence>
<accession>A0A0D1XSE6</accession>
<keyword evidence="1" id="KW-0732">Signal</keyword>
<dbReference type="Proteomes" id="UP000037269">
    <property type="component" value="Unassembled WGS sequence"/>
</dbReference>
<evidence type="ECO:0000313" key="2">
    <source>
        <dbReference type="EMBL" id="KON95216.1"/>
    </source>
</evidence>
<dbReference type="Proteomes" id="UP000182836">
    <property type="component" value="Unassembled WGS sequence"/>
</dbReference>
<dbReference type="GeneID" id="42304893"/>
<feature type="signal peptide" evidence="1">
    <location>
        <begin position="1"/>
        <end position="31"/>
    </location>
</feature>
<reference evidence="2 4" key="1">
    <citation type="submission" date="2015-07" db="EMBL/GenBank/DDBJ databases">
        <title>Fjat-14205 dsm 2895.</title>
        <authorList>
            <person name="Liu B."/>
            <person name="Wang J."/>
            <person name="Zhu Y."/>
            <person name="Liu G."/>
            <person name="Chen Q."/>
            <person name="Chen Z."/>
            <person name="Lan J."/>
            <person name="Che J."/>
            <person name="Ge C."/>
            <person name="Shi H."/>
            <person name="Pan Z."/>
            <person name="Liu X."/>
        </authorList>
    </citation>
    <scope>NUCLEOTIDE SEQUENCE [LARGE SCALE GENOMIC DNA]</scope>
    <source>
        <strain evidence="2 4">DSM 2895</strain>
    </source>
</reference>
<sequence length="164" mass="18373">MKKSFVLKKGAIVLSTLAVTAGITVPSAAFANEVQPQQLSAVVEPAAVTSSEYNYTYDWQERDASRRPSFPFSTYRDGVVKFAIKQLSSEQYYTDVSYRILKDGQEVTHFDVIGNYSGDRTYYNDIYLDYGHYEIQVINFSRKGGPGEGDPALTDGLIQIKTQQ</sequence>
<feature type="chain" id="PRO_5010414792" evidence="1">
    <location>
        <begin position="32"/>
        <end position="164"/>
    </location>
</feature>
<proteinExistence type="predicted"/>
<dbReference type="PATRIC" id="fig|47500.8.peg.4432"/>
<dbReference type="EMBL" id="LGUG01000004">
    <property type="protein sequence ID" value="KON95216.1"/>
    <property type="molecule type" value="Genomic_DNA"/>
</dbReference>
<dbReference type="EMBL" id="FNED01000049">
    <property type="protein sequence ID" value="SDK32446.1"/>
    <property type="molecule type" value="Genomic_DNA"/>
</dbReference>
<dbReference type="AlphaFoldDB" id="A0A0D1XSE6"/>
<evidence type="ECO:0000256" key="1">
    <source>
        <dbReference type="SAM" id="SignalP"/>
    </source>
</evidence>
<keyword evidence="4" id="KW-1185">Reference proteome</keyword>
<dbReference type="RefSeq" id="WP_043068805.1">
    <property type="nucleotide sequence ID" value="NZ_BJOA01000200.1"/>
</dbReference>
<evidence type="ECO:0000313" key="5">
    <source>
        <dbReference type="Proteomes" id="UP000182836"/>
    </source>
</evidence>
<protein>
    <submittedName>
        <fullName evidence="2">Uncharacterized protein</fullName>
    </submittedName>
</protein>
<reference evidence="3 5" key="2">
    <citation type="submission" date="2016-10" db="EMBL/GenBank/DDBJ databases">
        <authorList>
            <person name="de Groot N.N."/>
        </authorList>
    </citation>
    <scope>NUCLEOTIDE SEQUENCE [LARGE SCALE GENOMIC DNA]</scope>
    <source>
        <strain evidence="3 5">DSM 2895</strain>
    </source>
</reference>
<name>A0A0D1XSE6_ANEMI</name>